<dbReference type="KEGG" id="rht:NT26_0576"/>
<dbReference type="Proteomes" id="UP000010792">
    <property type="component" value="Chromosome"/>
</dbReference>
<keyword evidence="3" id="KW-0547">Nucleotide-binding</keyword>
<dbReference type="InterPro" id="IPR003593">
    <property type="entry name" value="AAA+_ATPase"/>
</dbReference>
<dbReference type="GO" id="GO:0016020">
    <property type="term" value="C:membrane"/>
    <property type="evidence" value="ECO:0007669"/>
    <property type="project" value="InterPro"/>
</dbReference>
<sequence length="448" mass="48307">MVTGKTLIEVSGVGKRYREGASAMKILAGLLGVGAEKQGRWVLQDVSFSINSGEALGVIGRNGAGKSTLLQIMCGTLTPSCGSVASSGRVAAMLELGAGFNPEFTGRENVFLSASLYGLSDRQIKARFRQVAAFADIGEFMDRPVSEYSSGMYARLAFAVCAHVDADVLIIDEILGVGDAAFQLKCRRFLDSFLQHGAIVFVSHDEHAVLSLCNRAIWLEHGRPMAQGAPKDVLRQYRQAHDVNFGAVEKAVGSAAPAVDPARFDFCGQGTNPVTVSGFLTEAPWHGHGGVIIEDVYMSDREGARLERLQGGQIVALHMKGRAERQISRPIAGFIFRNALGQNLFGDNTFLQYQHEPREMAAGASFHAALEFRLPCLPLGTYTIAPSLIDGTQKSHIQLCWIEEALVLTVHESPVSLGLVGVPMRVTAALRSDRSHDLAHVAHPAQTR</sequence>
<reference evidence="6 7" key="1">
    <citation type="journal article" date="2013" name="Genome Biol. Evol.">
        <title>Life in an arsenic-containing gold mine: genome and physiology of the autotrophic arsenite-oxidizing bacterium rhizobium sp. NT-26.</title>
        <authorList>
            <person name="Andres J."/>
            <person name="Arsene-Ploetze F."/>
            <person name="Barbe V."/>
            <person name="Brochier-Armanet C."/>
            <person name="Cleiss-Arnold J."/>
            <person name="Coppee J.Y."/>
            <person name="Dillies M.A."/>
            <person name="Geist"/>
            <person name="L"/>
            <person name="Joublin A."/>
            <person name="Koechler S."/>
            <person name="Lassalle F."/>
            <person name="Marchal M."/>
            <person name="Medigue C."/>
            <person name="Muller D."/>
            <person name="Nesme X."/>
            <person name="Plewniak F."/>
            <person name="Proux C."/>
            <person name="Ramirez-Bahena M.H."/>
            <person name="Schenowitz C."/>
            <person name="Sismeiro O."/>
            <person name="Vallenet D."/>
            <person name="Santini J.M."/>
            <person name="Bertin P.N."/>
        </authorList>
    </citation>
    <scope>NUCLEOTIDE SEQUENCE [LARGE SCALE GENOMIC DNA]</scope>
    <source>
        <strain evidence="6 7">NT-26</strain>
    </source>
</reference>
<dbReference type="PROSITE" id="PS50893">
    <property type="entry name" value="ABC_TRANSPORTER_2"/>
    <property type="match status" value="1"/>
</dbReference>
<dbReference type="AlphaFoldDB" id="L0NB67"/>
<dbReference type="GO" id="GO:0140359">
    <property type="term" value="F:ABC-type transporter activity"/>
    <property type="evidence" value="ECO:0007669"/>
    <property type="project" value="InterPro"/>
</dbReference>
<organism evidence="6 7">
    <name type="scientific">Pseudorhizobium banfieldiae</name>
    <dbReference type="NCBI Taxonomy" id="1125847"/>
    <lineage>
        <taxon>Bacteria</taxon>
        <taxon>Pseudomonadati</taxon>
        <taxon>Pseudomonadota</taxon>
        <taxon>Alphaproteobacteria</taxon>
        <taxon>Hyphomicrobiales</taxon>
        <taxon>Rhizobiaceae</taxon>
        <taxon>Rhizobium/Agrobacterium group</taxon>
        <taxon>Pseudorhizobium</taxon>
    </lineage>
</organism>
<evidence type="ECO:0000256" key="1">
    <source>
        <dbReference type="ARBA" id="ARBA00005417"/>
    </source>
</evidence>
<dbReference type="GO" id="GO:0016887">
    <property type="term" value="F:ATP hydrolysis activity"/>
    <property type="evidence" value="ECO:0007669"/>
    <property type="project" value="InterPro"/>
</dbReference>
<dbReference type="CDD" id="cd10147">
    <property type="entry name" value="Wzt_C-like"/>
    <property type="match status" value="1"/>
</dbReference>
<dbReference type="SMART" id="SM00382">
    <property type="entry name" value="AAA"/>
    <property type="match status" value="1"/>
</dbReference>
<evidence type="ECO:0000256" key="3">
    <source>
        <dbReference type="ARBA" id="ARBA00022741"/>
    </source>
</evidence>
<dbReference type="PANTHER" id="PTHR46743">
    <property type="entry name" value="TEICHOIC ACIDS EXPORT ATP-BINDING PROTEIN TAGH"/>
    <property type="match status" value="1"/>
</dbReference>
<feature type="domain" description="ABC transporter" evidence="5">
    <location>
        <begin position="8"/>
        <end position="246"/>
    </location>
</feature>
<evidence type="ECO:0000256" key="4">
    <source>
        <dbReference type="ARBA" id="ARBA00022840"/>
    </source>
</evidence>
<evidence type="ECO:0000313" key="6">
    <source>
        <dbReference type="EMBL" id="CCF18300.1"/>
    </source>
</evidence>
<dbReference type="EMBL" id="FO082820">
    <property type="protein sequence ID" value="CCF18300.1"/>
    <property type="molecule type" value="Genomic_DNA"/>
</dbReference>
<dbReference type="InterPro" id="IPR029439">
    <property type="entry name" value="Wzt_C"/>
</dbReference>
<comment type="similarity">
    <text evidence="1">Belongs to the ABC transporter superfamily.</text>
</comment>
<keyword evidence="4 6" id="KW-0067">ATP-binding</keyword>
<evidence type="ECO:0000256" key="2">
    <source>
        <dbReference type="ARBA" id="ARBA00022448"/>
    </source>
</evidence>
<dbReference type="InterPro" id="IPR003439">
    <property type="entry name" value="ABC_transporter-like_ATP-bd"/>
</dbReference>
<dbReference type="Gene3D" id="3.40.50.300">
    <property type="entry name" value="P-loop containing nucleotide triphosphate hydrolases"/>
    <property type="match status" value="1"/>
</dbReference>
<evidence type="ECO:0000259" key="5">
    <source>
        <dbReference type="PROSITE" id="PS50893"/>
    </source>
</evidence>
<dbReference type="CDD" id="cd03220">
    <property type="entry name" value="ABC_KpsT_Wzt"/>
    <property type="match status" value="1"/>
</dbReference>
<dbReference type="GO" id="GO:0005524">
    <property type="term" value="F:ATP binding"/>
    <property type="evidence" value="ECO:0007669"/>
    <property type="project" value="UniProtKB-KW"/>
</dbReference>
<keyword evidence="7" id="KW-1185">Reference proteome</keyword>
<keyword evidence="2" id="KW-0813">Transport</keyword>
<dbReference type="STRING" id="1125847.NT26_0576"/>
<dbReference type="Pfam" id="PF00005">
    <property type="entry name" value="ABC_tran"/>
    <property type="match status" value="1"/>
</dbReference>
<proteinExistence type="inferred from homology"/>
<gene>
    <name evidence="6" type="ORF">NT26_0576</name>
</gene>
<dbReference type="PANTHER" id="PTHR46743:SF2">
    <property type="entry name" value="TEICHOIC ACIDS EXPORT ATP-BINDING PROTEIN TAGH"/>
    <property type="match status" value="1"/>
</dbReference>
<dbReference type="InterPro" id="IPR050683">
    <property type="entry name" value="Bact_Polysacc_Export_ATP-bd"/>
</dbReference>
<protein>
    <submittedName>
        <fullName evidence="6">Polysaccharide ABC transporter, ATP-binding protein</fullName>
    </submittedName>
</protein>
<evidence type="ECO:0000313" key="7">
    <source>
        <dbReference type="Proteomes" id="UP000010792"/>
    </source>
</evidence>
<accession>L0NB67</accession>
<dbReference type="InterPro" id="IPR015860">
    <property type="entry name" value="ABC_transpr_TagH-like"/>
</dbReference>
<dbReference type="Pfam" id="PF14524">
    <property type="entry name" value="Wzt_C"/>
    <property type="match status" value="1"/>
</dbReference>
<dbReference type="InterPro" id="IPR027417">
    <property type="entry name" value="P-loop_NTPase"/>
</dbReference>
<name>L0NB67_9HYPH</name>
<dbReference type="Gene3D" id="2.70.50.60">
    <property type="entry name" value="abc- transporter (atp binding component) like domain"/>
    <property type="match status" value="1"/>
</dbReference>
<dbReference type="SUPFAM" id="SSF52540">
    <property type="entry name" value="P-loop containing nucleoside triphosphate hydrolases"/>
    <property type="match status" value="1"/>
</dbReference>